<dbReference type="Gene3D" id="3.40.50.1820">
    <property type="entry name" value="alpha/beta hydrolase"/>
    <property type="match status" value="1"/>
</dbReference>
<dbReference type="AlphaFoldDB" id="A0A2S5GDR9"/>
<keyword evidence="2" id="KW-0378">Hydrolase</keyword>
<protein>
    <submittedName>
        <fullName evidence="2">Alpha/beta hydrolase</fullName>
    </submittedName>
</protein>
<dbReference type="InterPro" id="IPR050471">
    <property type="entry name" value="AB_hydrolase"/>
</dbReference>
<dbReference type="InterPro" id="IPR000073">
    <property type="entry name" value="AB_hydrolase_1"/>
</dbReference>
<dbReference type="Pfam" id="PF00561">
    <property type="entry name" value="Abhydrolase_1"/>
    <property type="match status" value="1"/>
</dbReference>
<evidence type="ECO:0000313" key="3">
    <source>
        <dbReference type="Proteomes" id="UP000239047"/>
    </source>
</evidence>
<evidence type="ECO:0000313" key="2">
    <source>
        <dbReference type="EMBL" id="PPA71054.1"/>
    </source>
</evidence>
<dbReference type="SUPFAM" id="SSF53474">
    <property type="entry name" value="alpha/beta-Hydrolases"/>
    <property type="match status" value="1"/>
</dbReference>
<dbReference type="RefSeq" id="WP_104057803.1">
    <property type="nucleotide sequence ID" value="NZ_PREZ01000003.1"/>
</dbReference>
<dbReference type="Proteomes" id="UP000239047">
    <property type="component" value="Unassembled WGS sequence"/>
</dbReference>
<dbReference type="GO" id="GO:0016787">
    <property type="term" value="F:hydrolase activity"/>
    <property type="evidence" value="ECO:0007669"/>
    <property type="project" value="UniProtKB-KW"/>
</dbReference>
<accession>A0A2S5GDR9</accession>
<sequence>MERTISLYSFEEGEMEYSVIGKGVPVLVFHGGHSNCHEEFGYEALLQNGYSIITPSRPGYGKTYKKLGTSLAEACGYYAKLLDHLQIEKVHVLGISAGGPSGIYFSAAYPQRVHSLTLQSAVTKEWLTVKDMEYKAATILFNPKTERLTWKLLASMNNAFPRFLFKQMFSSFSTLSYGEEKDKFTTEDLESFRKMNNRQRSGHGFFIDLKQVNELSVAELQTISAPTFIMHSKYDSSVPLEHASYAHQHIPKAELCHLEAWGHLIWLGNTKMQTDEHLLSFLSTHQINN</sequence>
<comment type="caution">
    <text evidence="2">The sequence shown here is derived from an EMBL/GenBank/DDBJ whole genome shotgun (WGS) entry which is preliminary data.</text>
</comment>
<dbReference type="PANTHER" id="PTHR43433">
    <property type="entry name" value="HYDROLASE, ALPHA/BETA FOLD FAMILY PROTEIN"/>
    <property type="match status" value="1"/>
</dbReference>
<evidence type="ECO:0000259" key="1">
    <source>
        <dbReference type="Pfam" id="PF00561"/>
    </source>
</evidence>
<proteinExistence type="predicted"/>
<dbReference type="EMBL" id="PREZ01000003">
    <property type="protein sequence ID" value="PPA71054.1"/>
    <property type="molecule type" value="Genomic_DNA"/>
</dbReference>
<organism evidence="2 3">
    <name type="scientific">Jeotgalibacillus proteolyticus</name>
    <dbReference type="NCBI Taxonomy" id="2082395"/>
    <lineage>
        <taxon>Bacteria</taxon>
        <taxon>Bacillati</taxon>
        <taxon>Bacillota</taxon>
        <taxon>Bacilli</taxon>
        <taxon>Bacillales</taxon>
        <taxon>Caryophanaceae</taxon>
        <taxon>Jeotgalibacillus</taxon>
    </lineage>
</organism>
<gene>
    <name evidence="2" type="ORF">C4B60_09770</name>
</gene>
<dbReference type="InterPro" id="IPR029058">
    <property type="entry name" value="AB_hydrolase_fold"/>
</dbReference>
<dbReference type="PRINTS" id="PR00111">
    <property type="entry name" value="ABHYDROLASE"/>
</dbReference>
<reference evidence="2 3" key="1">
    <citation type="submission" date="2018-02" db="EMBL/GenBank/DDBJ databases">
        <title>Jeotgalibacillus proteolyticum sp. nov. a protease producing bacterium isolated from ocean sediments of Laizhou Bay.</title>
        <authorList>
            <person name="Li Y."/>
        </authorList>
    </citation>
    <scope>NUCLEOTIDE SEQUENCE [LARGE SCALE GENOMIC DNA]</scope>
    <source>
        <strain evidence="2 3">22-7</strain>
    </source>
</reference>
<name>A0A2S5GDR9_9BACL</name>
<feature type="domain" description="AB hydrolase-1" evidence="1">
    <location>
        <begin position="25"/>
        <end position="265"/>
    </location>
</feature>
<dbReference type="OrthoDB" id="9773293at2"/>
<dbReference type="PANTHER" id="PTHR43433:SF5">
    <property type="entry name" value="AB HYDROLASE-1 DOMAIN-CONTAINING PROTEIN"/>
    <property type="match status" value="1"/>
</dbReference>
<keyword evidence="3" id="KW-1185">Reference proteome</keyword>